<organism evidence="2 3">
    <name type="scientific">[Clostridium] cellulosi</name>
    <dbReference type="NCBI Taxonomy" id="29343"/>
    <lineage>
        <taxon>Bacteria</taxon>
        <taxon>Bacillati</taxon>
        <taxon>Bacillota</taxon>
        <taxon>Clostridia</taxon>
        <taxon>Eubacteriales</taxon>
        <taxon>Oscillospiraceae</taxon>
        <taxon>Oscillospiraceae incertae sedis</taxon>
    </lineage>
</organism>
<dbReference type="AlphaFoldDB" id="A0A078KQP8"/>
<sequence>MGFFVMVLSAVIGLFLIVLGFSRIKNTKSKLWNVVAILIGIVSVIFAIWLGLPK</sequence>
<evidence type="ECO:0000313" key="3">
    <source>
        <dbReference type="Proteomes" id="UP000032431"/>
    </source>
</evidence>
<feature type="transmembrane region" description="Helical" evidence="1">
    <location>
        <begin position="31"/>
        <end position="52"/>
    </location>
</feature>
<keyword evidence="1" id="KW-1133">Transmembrane helix</keyword>
<keyword evidence="1" id="KW-0812">Transmembrane</keyword>
<dbReference type="HOGENOM" id="CLU_209751_1_0_9"/>
<reference evidence="3" key="1">
    <citation type="submission" date="2014-07" db="EMBL/GenBank/DDBJ databases">
        <authorList>
            <person name="Wibberg D."/>
        </authorList>
    </citation>
    <scope>NUCLEOTIDE SEQUENCE [LARGE SCALE GENOMIC DNA]</scope>
    <source>
        <strain evidence="3">DG5</strain>
    </source>
</reference>
<evidence type="ECO:0000313" key="2">
    <source>
        <dbReference type="EMBL" id="CDZ23455.1"/>
    </source>
</evidence>
<protein>
    <submittedName>
        <fullName evidence="2">Uncharacterized protein</fullName>
    </submittedName>
</protein>
<feature type="transmembrane region" description="Helical" evidence="1">
    <location>
        <begin position="6"/>
        <end position="24"/>
    </location>
</feature>
<proteinExistence type="predicted"/>
<dbReference type="PATRIC" id="fig|29343.3.peg.328"/>
<dbReference type="EMBL" id="LM995447">
    <property type="protein sequence ID" value="CDZ23455.1"/>
    <property type="molecule type" value="Genomic_DNA"/>
</dbReference>
<accession>A0A078KQP8</accession>
<dbReference type="KEGG" id="ccel:CCDG5_0312"/>
<dbReference type="Proteomes" id="UP000032431">
    <property type="component" value="Chromosome I"/>
</dbReference>
<dbReference type="STRING" id="29343.CCDG5_0312"/>
<keyword evidence="1" id="KW-0472">Membrane</keyword>
<evidence type="ECO:0000256" key="1">
    <source>
        <dbReference type="SAM" id="Phobius"/>
    </source>
</evidence>
<name>A0A078KQP8_9FIRM</name>
<keyword evidence="3" id="KW-1185">Reference proteome</keyword>
<gene>
    <name evidence="2" type="ORF">CCDG5_0312</name>
</gene>